<dbReference type="PANTHER" id="PTHR12307:SF36">
    <property type="entry name" value="GLYCOGEN-BINDING SUBUNIT 76A"/>
    <property type="match status" value="1"/>
</dbReference>
<dbReference type="GO" id="GO:0000164">
    <property type="term" value="C:protein phosphatase type 1 complex"/>
    <property type="evidence" value="ECO:0007669"/>
    <property type="project" value="TreeGrafter"/>
</dbReference>
<dbReference type="PANTHER" id="PTHR12307">
    <property type="entry name" value="PROTEIN PHOSPHATASE 1 REGULATORY SUBUNIT"/>
    <property type="match status" value="1"/>
</dbReference>
<evidence type="ECO:0000313" key="3">
    <source>
        <dbReference type="EMBL" id="KAF4636074.1"/>
    </source>
</evidence>
<gene>
    <name evidence="3" type="ORF">G7Y89_g2005</name>
</gene>
<feature type="compositionally biased region" description="Polar residues" evidence="1">
    <location>
        <begin position="274"/>
        <end position="283"/>
    </location>
</feature>
<protein>
    <recommendedName>
        <fullName evidence="2">CBM21 domain-containing protein</fullName>
    </recommendedName>
</protein>
<dbReference type="InterPro" id="IPR038175">
    <property type="entry name" value="CBM21_dom_sf"/>
</dbReference>
<feature type="compositionally biased region" description="Acidic residues" evidence="1">
    <location>
        <begin position="285"/>
        <end position="295"/>
    </location>
</feature>
<feature type="region of interest" description="Disordered" evidence="1">
    <location>
        <begin position="742"/>
        <end position="804"/>
    </location>
</feature>
<reference evidence="3 4" key="1">
    <citation type="submission" date="2020-03" db="EMBL/GenBank/DDBJ databases">
        <title>Draft Genome Sequence of Cudoniella acicularis.</title>
        <authorList>
            <person name="Buettner E."/>
            <person name="Kellner H."/>
        </authorList>
    </citation>
    <scope>NUCLEOTIDE SEQUENCE [LARGE SCALE GENOMIC DNA]</scope>
    <source>
        <strain evidence="3 4">DSM 108380</strain>
    </source>
</reference>
<dbReference type="GO" id="GO:0005979">
    <property type="term" value="P:regulation of glycogen biosynthetic process"/>
    <property type="evidence" value="ECO:0007669"/>
    <property type="project" value="TreeGrafter"/>
</dbReference>
<dbReference type="GO" id="GO:2001069">
    <property type="term" value="F:glycogen binding"/>
    <property type="evidence" value="ECO:0007669"/>
    <property type="project" value="TreeGrafter"/>
</dbReference>
<dbReference type="InterPro" id="IPR005036">
    <property type="entry name" value="CBM21_dom"/>
</dbReference>
<dbReference type="OrthoDB" id="1881at2759"/>
<accession>A0A8H4W9R2</accession>
<dbReference type="Pfam" id="PF03370">
    <property type="entry name" value="CBM_21"/>
    <property type="match status" value="1"/>
</dbReference>
<feature type="compositionally biased region" description="Basic residues" evidence="1">
    <location>
        <begin position="299"/>
        <end position="308"/>
    </location>
</feature>
<proteinExistence type="predicted"/>
<feature type="domain" description="CBM21" evidence="2">
    <location>
        <begin position="403"/>
        <end position="519"/>
    </location>
</feature>
<dbReference type="PROSITE" id="PS51159">
    <property type="entry name" value="CBM21"/>
    <property type="match status" value="1"/>
</dbReference>
<dbReference type="AlphaFoldDB" id="A0A8H4W9R2"/>
<dbReference type="EMBL" id="JAAMPI010000084">
    <property type="protein sequence ID" value="KAF4636074.1"/>
    <property type="molecule type" value="Genomic_DNA"/>
</dbReference>
<dbReference type="Proteomes" id="UP000566819">
    <property type="component" value="Unassembled WGS sequence"/>
</dbReference>
<organism evidence="3 4">
    <name type="scientific">Cudoniella acicularis</name>
    <dbReference type="NCBI Taxonomy" id="354080"/>
    <lineage>
        <taxon>Eukaryota</taxon>
        <taxon>Fungi</taxon>
        <taxon>Dikarya</taxon>
        <taxon>Ascomycota</taxon>
        <taxon>Pezizomycotina</taxon>
        <taxon>Leotiomycetes</taxon>
        <taxon>Helotiales</taxon>
        <taxon>Tricladiaceae</taxon>
        <taxon>Cudoniella</taxon>
    </lineage>
</organism>
<feature type="compositionally biased region" description="Polar residues" evidence="1">
    <location>
        <begin position="142"/>
        <end position="154"/>
    </location>
</feature>
<feature type="region of interest" description="Disordered" evidence="1">
    <location>
        <begin position="123"/>
        <end position="195"/>
    </location>
</feature>
<feature type="compositionally biased region" description="Polar residues" evidence="1">
    <location>
        <begin position="671"/>
        <end position="683"/>
    </location>
</feature>
<feature type="region of interest" description="Disordered" evidence="1">
    <location>
        <begin position="522"/>
        <end position="561"/>
    </location>
</feature>
<evidence type="ECO:0000259" key="2">
    <source>
        <dbReference type="PROSITE" id="PS51159"/>
    </source>
</evidence>
<dbReference type="GO" id="GO:0008157">
    <property type="term" value="F:protein phosphatase 1 binding"/>
    <property type="evidence" value="ECO:0007669"/>
    <property type="project" value="TreeGrafter"/>
</dbReference>
<feature type="compositionally biased region" description="Polar residues" evidence="1">
    <location>
        <begin position="784"/>
        <end position="796"/>
    </location>
</feature>
<feature type="region of interest" description="Disordered" evidence="1">
    <location>
        <begin position="671"/>
        <end position="713"/>
    </location>
</feature>
<evidence type="ECO:0000313" key="4">
    <source>
        <dbReference type="Proteomes" id="UP000566819"/>
    </source>
</evidence>
<evidence type="ECO:0000256" key="1">
    <source>
        <dbReference type="SAM" id="MobiDB-lite"/>
    </source>
</evidence>
<feature type="region of interest" description="Disordered" evidence="1">
    <location>
        <begin position="268"/>
        <end position="337"/>
    </location>
</feature>
<name>A0A8H4W9R2_9HELO</name>
<dbReference type="Gene3D" id="2.60.40.2440">
    <property type="entry name" value="Carbohydrate binding type-21 domain"/>
    <property type="match status" value="1"/>
</dbReference>
<sequence length="833" mass="90954">MAHSDDAEASLNDPKANVARLASLPRSTPIPPSFFSAHFEFGQSQPLPTKKFGWTKRNWLRGEAATYYLTIAKSERASVLYHAILYTILYLEYAVLESLDPCPPAPAYIFLHVSRSTSVKTTSFEPALEHTPPGTADKENNDTNGLAPNGSLRQSPPPVTDETQMPPGAVISPPDSAQNSSDDEDTKTSRGRNLENLAELQEAIRIIEQRRESSPSRGAEENSKANQVLTLIMPSQSDDKPIVAHVEQAASQAVRKIAHNRSNTDTSVFVDLRSINSPETPLTGSDEESSSEGDEPERSRRKPPMLRKKSGELVRPALRPSSARRRPSSMPGTPTFSKAVHFDSHLEHVRHFLQVDRPLAVSAGSSPVEAYESDTEFPFGEDNTTVGRTPPFEWEIIVSNFPAETPQRLALPIRVERVFLSADNKTLVGSVAVANLAFHKFVVARFTLDYWKTTSEVVAEFNNDVRQPKNADGFDRFNFNIKLADQANLEAKTMFFCVKYSVNGQEYWDNNNSTNFQVDFKKKPKAQNGKKGMQCAGSRPAHSLPRSNKKSPPAERPKSMPVAFDDFADGFDAKYKFDNYKQPVSDYLGETGTSLRLKGVKSAVNLGSDNLTRRAPHPNGQAFGNRYDFGASLSAAIQAANSVLGDRSGITMKPTAKKPVRKFIADVGETSSPLTMTSNQSLSKPTPPPTKTAPAVVATPITSGTDSPRPAGIEKPVLASQSYNELLDKYCFFGSVKSSPQLKDGTLRSGQYDGSSEDGYVLGSAESTADSSPLMMEKKPSPPRTQNPTSQASRSASPAPMTGFVTGTSPMYPYNIHSGFPFHDAHTATAIRG</sequence>
<dbReference type="InterPro" id="IPR050782">
    <property type="entry name" value="PP1_regulatory_subunit_3"/>
</dbReference>
<keyword evidence="4" id="KW-1185">Reference proteome</keyword>
<comment type="caution">
    <text evidence="3">The sequence shown here is derived from an EMBL/GenBank/DDBJ whole genome shotgun (WGS) entry which is preliminary data.</text>
</comment>